<evidence type="ECO:0000256" key="3">
    <source>
        <dbReference type="ARBA" id="ARBA00022722"/>
    </source>
</evidence>
<dbReference type="OrthoDB" id="27226at2759"/>
<dbReference type="SUPFAM" id="SSF56784">
    <property type="entry name" value="HAD-like"/>
    <property type="match status" value="1"/>
</dbReference>
<keyword evidence="10" id="KW-1185">Reference proteome</keyword>
<keyword evidence="5" id="KW-0255">Endonuclease</keyword>
<dbReference type="Gene3D" id="3.40.50.1000">
    <property type="entry name" value="HAD superfamily/HAD-like"/>
    <property type="match status" value="1"/>
</dbReference>
<dbReference type="NCBIfam" id="TIGR00043">
    <property type="entry name" value="rRNA maturation RNase YbeY"/>
    <property type="match status" value="1"/>
</dbReference>
<dbReference type="SUPFAM" id="SSF55486">
    <property type="entry name" value="Metalloproteases ('zincins'), catalytic domain"/>
    <property type="match status" value="1"/>
</dbReference>
<dbReference type="InterPro" id="IPR036412">
    <property type="entry name" value="HAD-like_sf"/>
</dbReference>
<dbReference type="GO" id="GO:0004519">
    <property type="term" value="F:endonuclease activity"/>
    <property type="evidence" value="ECO:0007669"/>
    <property type="project" value="UniProtKB-KW"/>
</dbReference>
<feature type="region of interest" description="Disordered" evidence="8">
    <location>
        <begin position="180"/>
        <end position="229"/>
    </location>
</feature>
<keyword evidence="6" id="KW-0378">Hydrolase</keyword>
<dbReference type="Proteomes" id="UP000054498">
    <property type="component" value="Unassembled WGS sequence"/>
</dbReference>
<keyword evidence="4" id="KW-0479">Metal-binding</keyword>
<dbReference type="EMBL" id="KK100613">
    <property type="protein sequence ID" value="KIZ04742.1"/>
    <property type="molecule type" value="Genomic_DNA"/>
</dbReference>
<dbReference type="GO" id="GO:0004222">
    <property type="term" value="F:metalloendopeptidase activity"/>
    <property type="evidence" value="ECO:0007669"/>
    <property type="project" value="InterPro"/>
</dbReference>
<dbReference type="RefSeq" id="XP_013903761.1">
    <property type="nucleotide sequence ID" value="XM_014048307.1"/>
</dbReference>
<dbReference type="InterPro" id="IPR023091">
    <property type="entry name" value="MetalPrtase_cat_dom_sf_prd"/>
</dbReference>
<dbReference type="GO" id="GO:0006364">
    <property type="term" value="P:rRNA processing"/>
    <property type="evidence" value="ECO:0007669"/>
    <property type="project" value="InterPro"/>
</dbReference>
<name>A0A0D2MW89_9CHLO</name>
<evidence type="ECO:0000256" key="5">
    <source>
        <dbReference type="ARBA" id="ARBA00022759"/>
    </source>
</evidence>
<dbReference type="Gene3D" id="3.30.1240.10">
    <property type="match status" value="1"/>
</dbReference>
<comment type="cofactor">
    <cofactor evidence="1">
        <name>Zn(2+)</name>
        <dbReference type="ChEBI" id="CHEBI:29105"/>
    </cofactor>
</comment>
<evidence type="ECO:0000256" key="6">
    <source>
        <dbReference type="ARBA" id="ARBA00022801"/>
    </source>
</evidence>
<dbReference type="STRING" id="145388.A0A0D2MW89"/>
<evidence type="ECO:0000256" key="8">
    <source>
        <dbReference type="SAM" id="MobiDB-lite"/>
    </source>
</evidence>
<dbReference type="GeneID" id="25736091"/>
<feature type="compositionally biased region" description="Acidic residues" evidence="8">
    <location>
        <begin position="183"/>
        <end position="194"/>
    </location>
</feature>
<evidence type="ECO:0000313" key="10">
    <source>
        <dbReference type="Proteomes" id="UP000054498"/>
    </source>
</evidence>
<dbReference type="InterPro" id="IPR023214">
    <property type="entry name" value="HAD_sf"/>
</dbReference>
<evidence type="ECO:0000313" key="9">
    <source>
        <dbReference type="EMBL" id="KIZ04742.1"/>
    </source>
</evidence>
<dbReference type="Pfam" id="PF02130">
    <property type="entry name" value="YbeY"/>
    <property type="match status" value="1"/>
</dbReference>
<dbReference type="Pfam" id="PF08282">
    <property type="entry name" value="Hydrolase_3"/>
    <property type="match status" value="1"/>
</dbReference>
<comment type="similarity">
    <text evidence="2">Belongs to the endoribonuclease YbeY family.</text>
</comment>
<dbReference type="PANTHER" id="PTHR46986:SF1">
    <property type="entry name" value="ENDORIBONUCLEASE YBEY, CHLOROPLASTIC"/>
    <property type="match status" value="1"/>
</dbReference>
<evidence type="ECO:0000256" key="1">
    <source>
        <dbReference type="ARBA" id="ARBA00001947"/>
    </source>
</evidence>
<dbReference type="GO" id="GO:0046872">
    <property type="term" value="F:metal ion binding"/>
    <property type="evidence" value="ECO:0007669"/>
    <property type="project" value="UniProtKB-KW"/>
</dbReference>
<feature type="compositionally biased region" description="Low complexity" evidence="8">
    <location>
        <begin position="195"/>
        <end position="205"/>
    </location>
</feature>
<dbReference type="PANTHER" id="PTHR46986">
    <property type="entry name" value="ENDORIBONUCLEASE YBEY, CHLOROPLASTIC"/>
    <property type="match status" value="1"/>
</dbReference>
<protein>
    <submittedName>
        <fullName evidence="9">Uncharacterized protein</fullName>
    </submittedName>
</protein>
<dbReference type="Gene3D" id="3.40.390.30">
    <property type="entry name" value="Metalloproteases ('zincins'), catalytic domain"/>
    <property type="match status" value="1"/>
</dbReference>
<sequence>MQVEVDALLEGSPSGPGLAAPALEALLQRAQADCAAVVPLALAAKKARRPRWPLPALAAVSLVLCDDSYIRGLNAAHRGKDAATDVLSFEVPDEPGEVPPPVKLLGDLVVSLDTAARQAAERGHSLDDELRILLVHGCLHLAGLDHEQGGEQLRDMADAEAGILAALGWEGQGLIEAAGSLAAEEDEEEQEGDGSADSSSTTGGSSDDGKDDRGDSDDSLRAASGSQASASSAYNTDSIITRTGGSVQLVAIDMDGTLLDSRSRILPSSAAAVRAALDRGVRIVLATGKARPAALAACREAGLAGDGLLVSTRGPGVFLQGLAVHGRDGTQLSDAALPGAVVAHAFDWASASNVSCVAFLGDECATLRLTPELEELHARYYEPLARVMPSLEVLLGGAPVRKLLFMADEARVAREIAPHWAALLGDSGGGGLGGAEVMQAVPTMLEVVPEGVNKWAGLRVLLGHLGLAAQDLMAIGDGGNDAEMVRHAGVGVAMANAVPETVAAASVVVGSNDEGGVAEALERFVL</sequence>
<keyword evidence="3" id="KW-0540">Nuclease</keyword>
<gene>
    <name evidence="9" type="ORF">MNEG_3213</name>
</gene>
<dbReference type="KEGG" id="mng:MNEG_3213"/>
<evidence type="ECO:0000256" key="7">
    <source>
        <dbReference type="ARBA" id="ARBA00022833"/>
    </source>
</evidence>
<reference evidence="9 10" key="1">
    <citation type="journal article" date="2013" name="BMC Genomics">
        <title>Reconstruction of the lipid metabolism for the microalga Monoraphidium neglectum from its genome sequence reveals characteristics suitable for biofuel production.</title>
        <authorList>
            <person name="Bogen C."/>
            <person name="Al-Dilaimi A."/>
            <person name="Albersmeier A."/>
            <person name="Wichmann J."/>
            <person name="Grundmann M."/>
            <person name="Rupp O."/>
            <person name="Lauersen K.J."/>
            <person name="Blifernez-Klassen O."/>
            <person name="Kalinowski J."/>
            <person name="Goesmann A."/>
            <person name="Mussgnug J.H."/>
            <person name="Kruse O."/>
        </authorList>
    </citation>
    <scope>NUCLEOTIDE SEQUENCE [LARGE SCALE GENOMIC DNA]</scope>
    <source>
        <strain evidence="9 10">SAG 48.87</strain>
    </source>
</reference>
<organism evidence="9 10">
    <name type="scientific">Monoraphidium neglectum</name>
    <dbReference type="NCBI Taxonomy" id="145388"/>
    <lineage>
        <taxon>Eukaryota</taxon>
        <taxon>Viridiplantae</taxon>
        <taxon>Chlorophyta</taxon>
        <taxon>core chlorophytes</taxon>
        <taxon>Chlorophyceae</taxon>
        <taxon>CS clade</taxon>
        <taxon>Sphaeropleales</taxon>
        <taxon>Selenastraceae</taxon>
        <taxon>Monoraphidium</taxon>
    </lineage>
</organism>
<dbReference type="AlphaFoldDB" id="A0A0D2MW89"/>
<evidence type="ECO:0000256" key="2">
    <source>
        <dbReference type="ARBA" id="ARBA00010875"/>
    </source>
</evidence>
<evidence type="ECO:0000256" key="4">
    <source>
        <dbReference type="ARBA" id="ARBA00022723"/>
    </source>
</evidence>
<feature type="compositionally biased region" description="Basic and acidic residues" evidence="8">
    <location>
        <begin position="207"/>
        <end position="220"/>
    </location>
</feature>
<keyword evidence="7" id="KW-0862">Zinc</keyword>
<dbReference type="InterPro" id="IPR002036">
    <property type="entry name" value="YbeY"/>
</dbReference>
<proteinExistence type="inferred from homology"/>
<accession>A0A0D2MW89</accession>
<dbReference type="HAMAP" id="MF_00009">
    <property type="entry name" value="Endoribonucl_YbeY"/>
    <property type="match status" value="1"/>
</dbReference>